<evidence type="ECO:0000259" key="2">
    <source>
        <dbReference type="PROSITE" id="PS50172"/>
    </source>
</evidence>
<dbReference type="InterPro" id="IPR036420">
    <property type="entry name" value="BRCT_dom_sf"/>
</dbReference>
<feature type="region of interest" description="Disordered" evidence="1">
    <location>
        <begin position="614"/>
        <end position="662"/>
    </location>
</feature>
<dbReference type="PROSITE" id="PS50172">
    <property type="entry name" value="BRCT"/>
    <property type="match status" value="3"/>
</dbReference>
<dbReference type="SUPFAM" id="SSF52113">
    <property type="entry name" value="BRCT domain"/>
    <property type="match status" value="5"/>
</dbReference>
<protein>
    <submittedName>
        <fullName evidence="3">Regulator of Ty1 Transposition</fullName>
    </submittedName>
</protein>
<sequence length="938" mass="103935">MAEDAPVKEPLFTDVCIAIIPSEDLDAQETETIIQRIEASGGKHFPLVESEQQIELSTVTHIISTSIDFPQYSQAVEQGVYVVKPSWVHQSQGKGKLCAARQHSPDPSQFFQDVILTCGDLPDGDKDAIIAGVMALGGQYSGPLTKFVTHLVTLTDDFPKCVTAVEKHAGAKMVLPHWFDACLKLGKKINERPYMFPNPPYRQIVLPRPANSDSPHVEGATAAVPTGQLPNTPPPSPSKHRKNLNAFAYKKVFLGADLNLPDHLKKTLGDLINHGGGTMTEMIDDCHIYIGQFRDGIDYVAASRARKEVANLAWLYHVINVNKYTNPLSKLLHYPIPRHGIDGFQNLKISISSYSGDARIYLENLIHYCGAEFTKTMKQDNSHLITAHTRSEKFEAAQEWNINVTNHLWLEECYAKCTVMTVSNNKYTEFPPVTNLGEVCGQTVLDMKAVERIYFPAPRQSPEKPAVAVQKKPVRTAVPASSMTVASYTPSKSAAISAPIPIAEDDEEEEEEEDEEEPQPQTAKKPRSRTSKAAPTPVAEDVVMLDDEETAAEPKTGPRSRGRPRKSAATPRLLNNDKENESPAPRTSGRAAANIARAAIHNAAPDIALYEKESKRKGGVTHGGRRSGLFDEPLSSPITQDPKKGKKRKSDEHTYDVTAQDSALSDGETQAMLASKGTIAKKAKTTLPVKYRMMVTGDDRWVGNMKKESDDKIKLKALGVELTTNPRDENGIDILVAPGIKRTKKFVAALASAPMVVDSKYLDYALSKNKLMESPPMLVDRKSEEVMGCTLADALERAKVNRRRLLRGWNIYVTEGIVGGFDTYKEIIEVNGGVATLYKGRTGLKITKRQTPDEYPDAGDEVQHQGGEEEYENVYLVSSEKDADVKLWKTFRSLVEKQGWKPRIVESNWLLNAAMSQQVSWDEKWELDEAKVVSQRDR</sequence>
<feature type="domain" description="BRCT" evidence="2">
    <location>
        <begin position="7"/>
        <end position="97"/>
    </location>
</feature>
<dbReference type="SMART" id="SM00292">
    <property type="entry name" value="BRCT"/>
    <property type="match status" value="4"/>
</dbReference>
<comment type="caution">
    <text evidence="3">The sequence shown here is derived from an EMBL/GenBank/DDBJ whole genome shotgun (WGS) entry which is preliminary data.</text>
</comment>
<evidence type="ECO:0000313" key="3">
    <source>
        <dbReference type="EMBL" id="KAK5691227.1"/>
    </source>
</evidence>
<dbReference type="Pfam" id="PF16770">
    <property type="entry name" value="RTT107_BRCT_5"/>
    <property type="match status" value="1"/>
</dbReference>
<feature type="compositionally biased region" description="Polar residues" evidence="1">
    <location>
        <begin position="479"/>
        <end position="489"/>
    </location>
</feature>
<dbReference type="GO" id="GO:0006302">
    <property type="term" value="P:double-strand break repair"/>
    <property type="evidence" value="ECO:0007669"/>
    <property type="project" value="TreeGrafter"/>
</dbReference>
<feature type="domain" description="BRCT" evidence="2">
    <location>
        <begin position="344"/>
        <end position="416"/>
    </location>
</feature>
<feature type="region of interest" description="Disordered" evidence="1">
    <location>
        <begin position="210"/>
        <end position="239"/>
    </location>
</feature>
<feature type="compositionally biased region" description="Acidic residues" evidence="1">
    <location>
        <begin position="503"/>
        <end position="518"/>
    </location>
</feature>
<dbReference type="EMBL" id="JAVRQU010000022">
    <property type="protein sequence ID" value="KAK5691227.1"/>
    <property type="molecule type" value="Genomic_DNA"/>
</dbReference>
<dbReference type="CDD" id="cd18436">
    <property type="entry name" value="BRCT_BRC1_like_rpt2"/>
    <property type="match status" value="1"/>
</dbReference>
<dbReference type="Gene3D" id="3.40.50.10190">
    <property type="entry name" value="BRCT domain"/>
    <property type="match status" value="5"/>
</dbReference>
<proteinExistence type="predicted"/>
<feature type="region of interest" description="Disordered" evidence="1">
    <location>
        <begin position="460"/>
        <end position="589"/>
    </location>
</feature>
<organism evidence="3 4">
    <name type="scientific">Elasticomyces elasticus</name>
    <dbReference type="NCBI Taxonomy" id="574655"/>
    <lineage>
        <taxon>Eukaryota</taxon>
        <taxon>Fungi</taxon>
        <taxon>Dikarya</taxon>
        <taxon>Ascomycota</taxon>
        <taxon>Pezizomycotina</taxon>
        <taxon>Dothideomycetes</taxon>
        <taxon>Dothideomycetidae</taxon>
        <taxon>Mycosphaerellales</taxon>
        <taxon>Teratosphaeriaceae</taxon>
        <taxon>Elasticomyces</taxon>
    </lineage>
</organism>
<dbReference type="PANTHER" id="PTHR47667">
    <property type="entry name" value="REGULATOR OF TY1 TRANSPOSITION PROTEIN 107"/>
    <property type="match status" value="1"/>
</dbReference>
<gene>
    <name evidence="3" type="primary">ESC4</name>
    <name evidence="3" type="ORF">LTR97_011879</name>
</gene>
<dbReference type="CDD" id="cd18437">
    <property type="entry name" value="BRCT_BRC1_like_rpt3"/>
    <property type="match status" value="1"/>
</dbReference>
<dbReference type="FunFam" id="3.40.50.10190:FF:000048">
    <property type="entry name" value="DNA repair protein Rtt107"/>
    <property type="match status" value="1"/>
</dbReference>
<dbReference type="InterPro" id="IPR001357">
    <property type="entry name" value="BRCT_dom"/>
</dbReference>
<name>A0AAN7VYE1_9PEZI</name>
<dbReference type="GO" id="GO:0035361">
    <property type="term" value="C:Cul8-RING ubiquitin ligase complex"/>
    <property type="evidence" value="ECO:0007669"/>
    <property type="project" value="TreeGrafter"/>
</dbReference>
<evidence type="ECO:0000256" key="1">
    <source>
        <dbReference type="SAM" id="MobiDB-lite"/>
    </source>
</evidence>
<dbReference type="InterPro" id="IPR053036">
    <property type="entry name" value="CellCycle_DNARepair_Reg"/>
</dbReference>
<feature type="domain" description="BRCT" evidence="2">
    <location>
        <begin position="106"/>
        <end position="196"/>
    </location>
</feature>
<feature type="compositionally biased region" description="Low complexity" evidence="1">
    <location>
        <begin position="490"/>
        <end position="502"/>
    </location>
</feature>
<dbReference type="PANTHER" id="PTHR47667:SF1">
    <property type="entry name" value="REGULATOR OF TY1 TRANSPOSITION PROTEIN 107"/>
    <property type="match status" value="1"/>
</dbReference>
<dbReference type="GO" id="GO:0005634">
    <property type="term" value="C:nucleus"/>
    <property type="evidence" value="ECO:0007669"/>
    <property type="project" value="TreeGrafter"/>
</dbReference>
<dbReference type="CDD" id="cd00027">
    <property type="entry name" value="BRCT"/>
    <property type="match status" value="1"/>
</dbReference>
<dbReference type="GO" id="GO:1990683">
    <property type="term" value="P:DNA double-strand break attachment to nuclear envelope"/>
    <property type="evidence" value="ECO:0007669"/>
    <property type="project" value="TreeGrafter"/>
</dbReference>
<reference evidence="3" key="1">
    <citation type="submission" date="2023-08" db="EMBL/GenBank/DDBJ databases">
        <title>Black Yeasts Isolated from many extreme environments.</title>
        <authorList>
            <person name="Coleine C."/>
            <person name="Stajich J.E."/>
            <person name="Selbmann L."/>
        </authorList>
    </citation>
    <scope>NUCLEOTIDE SEQUENCE</scope>
    <source>
        <strain evidence="3">CCFEE 5810</strain>
    </source>
</reference>
<dbReference type="AlphaFoldDB" id="A0AAN7VYE1"/>
<dbReference type="Proteomes" id="UP001310594">
    <property type="component" value="Unassembled WGS sequence"/>
</dbReference>
<evidence type="ECO:0000313" key="4">
    <source>
        <dbReference type="Proteomes" id="UP001310594"/>
    </source>
</evidence>
<accession>A0AAN7VYE1</accession>
<dbReference type="Pfam" id="PF12738">
    <property type="entry name" value="PTCB-BRCT"/>
    <property type="match status" value="1"/>
</dbReference>